<reference evidence="1" key="1">
    <citation type="journal article" date="2021" name="New Phytol.">
        <title>Evolutionary innovations through gain and loss of genes in the ectomycorrhizal Boletales.</title>
        <authorList>
            <person name="Wu G."/>
            <person name="Miyauchi S."/>
            <person name="Morin E."/>
            <person name="Kuo A."/>
            <person name="Drula E."/>
            <person name="Varga T."/>
            <person name="Kohler A."/>
            <person name="Feng B."/>
            <person name="Cao Y."/>
            <person name="Lipzen A."/>
            <person name="Daum C."/>
            <person name="Hundley H."/>
            <person name="Pangilinan J."/>
            <person name="Johnson J."/>
            <person name="Barry K."/>
            <person name="LaButti K."/>
            <person name="Ng V."/>
            <person name="Ahrendt S."/>
            <person name="Min B."/>
            <person name="Choi I.G."/>
            <person name="Park H."/>
            <person name="Plett J.M."/>
            <person name="Magnuson J."/>
            <person name="Spatafora J.W."/>
            <person name="Nagy L.G."/>
            <person name="Henrissat B."/>
            <person name="Grigoriev I.V."/>
            <person name="Yang Z.L."/>
            <person name="Xu J."/>
            <person name="Martin F.M."/>
        </authorList>
    </citation>
    <scope>NUCLEOTIDE SEQUENCE</scope>
    <source>
        <strain evidence="1">ATCC 28755</strain>
    </source>
</reference>
<proteinExistence type="predicted"/>
<comment type="caution">
    <text evidence="1">The sequence shown here is derived from an EMBL/GenBank/DDBJ whole genome shotgun (WGS) entry which is preliminary data.</text>
</comment>
<organism evidence="1 2">
    <name type="scientific">Hygrophoropsis aurantiaca</name>
    <dbReference type="NCBI Taxonomy" id="72124"/>
    <lineage>
        <taxon>Eukaryota</taxon>
        <taxon>Fungi</taxon>
        <taxon>Dikarya</taxon>
        <taxon>Basidiomycota</taxon>
        <taxon>Agaricomycotina</taxon>
        <taxon>Agaricomycetes</taxon>
        <taxon>Agaricomycetidae</taxon>
        <taxon>Boletales</taxon>
        <taxon>Coniophorineae</taxon>
        <taxon>Hygrophoropsidaceae</taxon>
        <taxon>Hygrophoropsis</taxon>
    </lineage>
</organism>
<evidence type="ECO:0000313" key="1">
    <source>
        <dbReference type="EMBL" id="KAH7908342.1"/>
    </source>
</evidence>
<gene>
    <name evidence="1" type="ORF">BJ138DRAFT_1103602</name>
</gene>
<sequence>MPSPSALASSLRPSSGRDRRKSGKAQAMIDEQQEKESRKHKELAEKARAREERNRKHNQITKAAEKLPLRSHVENYDTSEAPVRNIAPDSSFSSRVVDTLAQGARCSAVALVARKGNVPPAPLNFASPKGQPTTQLTSRTIPGHARILTVEKAAKLANIRAVSATTRAAQEDKIHLSPSPVASYHTNISKATHSFSAQENSLRSSQSPTPQARHPLPHDVPELSDEEFADEPEDEDMDVNEGFDINERHSKKRHPTEYIDHNLDGNDEVDDNGDDNDGEDLDGNDKADNNGNLCEETAASAGRGRPKAGNYVSSVRAVLKLAIEIYHGLLLTRNPFPDDVEEVEWSRLAWKQACANLDLGISHMPELLTL</sequence>
<name>A0ACB8A6I5_9AGAM</name>
<protein>
    <submittedName>
        <fullName evidence="1">Uncharacterized protein</fullName>
    </submittedName>
</protein>
<dbReference type="EMBL" id="MU267829">
    <property type="protein sequence ID" value="KAH7908342.1"/>
    <property type="molecule type" value="Genomic_DNA"/>
</dbReference>
<evidence type="ECO:0000313" key="2">
    <source>
        <dbReference type="Proteomes" id="UP000790377"/>
    </source>
</evidence>
<feature type="non-terminal residue" evidence="1">
    <location>
        <position position="370"/>
    </location>
</feature>
<accession>A0ACB8A6I5</accession>
<keyword evidence="2" id="KW-1185">Reference proteome</keyword>
<dbReference type="Proteomes" id="UP000790377">
    <property type="component" value="Unassembled WGS sequence"/>
</dbReference>